<dbReference type="Proteomes" id="UP000253742">
    <property type="component" value="Unassembled WGS sequence"/>
</dbReference>
<evidence type="ECO:0000256" key="2">
    <source>
        <dbReference type="ARBA" id="ARBA00023163"/>
    </source>
</evidence>
<dbReference type="EMBL" id="QQBH01000002">
    <property type="protein sequence ID" value="RDD90527.1"/>
    <property type="molecule type" value="Genomic_DNA"/>
</dbReference>
<evidence type="ECO:0000256" key="1">
    <source>
        <dbReference type="ARBA" id="ARBA00023015"/>
    </source>
</evidence>
<sequence>MPHVDPARLVELALGNDAAHDDVSALQHVAACGPCREELHLMTRVVLAARGVEEADLPTAPPARVWQRIAQGLSEEAAEPTTPPPDGGGSPPSPTPAARDHTRGRSPARDAMALALGLVAGAAVVRYWRRRNR</sequence>
<organism evidence="5 6">
    <name type="scientific">Streptomyces parvulus</name>
    <dbReference type="NCBI Taxonomy" id="146923"/>
    <lineage>
        <taxon>Bacteria</taxon>
        <taxon>Bacillati</taxon>
        <taxon>Actinomycetota</taxon>
        <taxon>Actinomycetes</taxon>
        <taxon>Kitasatosporales</taxon>
        <taxon>Streptomycetaceae</taxon>
        <taxon>Streptomyces</taxon>
    </lineage>
</organism>
<protein>
    <recommendedName>
        <fullName evidence="7">Zinc-finger domain-containing protein</fullName>
    </recommendedName>
</protein>
<comment type="caution">
    <text evidence="5">The sequence shown here is derived from an EMBL/GenBank/DDBJ whole genome shotgun (WGS) entry which is preliminary data.</text>
</comment>
<reference evidence="5 6" key="1">
    <citation type="submission" date="2018-07" db="EMBL/GenBank/DDBJ databases">
        <title>Genome guided investigation of antibiotics producing actinomycetales strain isolated from a Macau mangrove ecosystem.</title>
        <authorList>
            <person name="Hu D."/>
        </authorList>
    </citation>
    <scope>NUCLEOTIDE SEQUENCE [LARGE SCALE GENOMIC DNA]</scope>
    <source>
        <strain evidence="5 6">2297</strain>
    </source>
</reference>
<evidence type="ECO:0008006" key="7">
    <source>
        <dbReference type="Google" id="ProtNLM"/>
    </source>
</evidence>
<name>A0A369VCW2_9ACTN</name>
<keyword evidence="4" id="KW-0812">Transmembrane</keyword>
<evidence type="ECO:0000256" key="3">
    <source>
        <dbReference type="SAM" id="MobiDB-lite"/>
    </source>
</evidence>
<keyword evidence="4" id="KW-0472">Membrane</keyword>
<evidence type="ECO:0000313" key="5">
    <source>
        <dbReference type="EMBL" id="RDD90527.1"/>
    </source>
</evidence>
<feature type="compositionally biased region" description="Pro residues" evidence="3">
    <location>
        <begin position="81"/>
        <end position="95"/>
    </location>
</feature>
<evidence type="ECO:0000256" key="4">
    <source>
        <dbReference type="SAM" id="Phobius"/>
    </source>
</evidence>
<evidence type="ECO:0000313" key="6">
    <source>
        <dbReference type="Proteomes" id="UP000253742"/>
    </source>
</evidence>
<dbReference type="AlphaFoldDB" id="A0A369VCW2"/>
<keyword evidence="4" id="KW-1133">Transmembrane helix</keyword>
<keyword evidence="2" id="KW-0804">Transcription</keyword>
<dbReference type="InterPro" id="IPR041916">
    <property type="entry name" value="Anti_sigma_zinc_sf"/>
</dbReference>
<dbReference type="OrthoDB" id="4337577at2"/>
<keyword evidence="1" id="KW-0805">Transcription regulation</keyword>
<dbReference type="STRING" id="146923.Spa2297_00810"/>
<accession>A0A369VCW2</accession>
<gene>
    <name evidence="5" type="ORF">DVZ84_04005</name>
</gene>
<feature type="transmembrane region" description="Helical" evidence="4">
    <location>
        <begin position="111"/>
        <end position="128"/>
    </location>
</feature>
<dbReference type="Gene3D" id="1.10.10.1320">
    <property type="entry name" value="Anti-sigma factor, zinc-finger domain"/>
    <property type="match status" value="1"/>
</dbReference>
<dbReference type="RefSeq" id="WP_114527375.1">
    <property type="nucleotide sequence ID" value="NZ_JBHYWK010000008.1"/>
</dbReference>
<feature type="region of interest" description="Disordered" evidence="3">
    <location>
        <begin position="68"/>
        <end position="109"/>
    </location>
</feature>
<proteinExistence type="predicted"/>